<dbReference type="PIRSF" id="PIRSF000398">
    <property type="entry name" value="M_m6A_EcoRV"/>
    <property type="match status" value="1"/>
</dbReference>
<dbReference type="GO" id="GO:0009307">
    <property type="term" value="P:DNA restriction-modification system"/>
    <property type="evidence" value="ECO:0007669"/>
    <property type="project" value="InterPro"/>
</dbReference>
<dbReference type="PRINTS" id="PR00505">
    <property type="entry name" value="D12N6MTFRASE"/>
</dbReference>
<keyword evidence="1 4" id="KW-0489">Methyltransferase</keyword>
<organism evidence="4 5">
    <name type="scientific">Candidatus Avoscillospira avicola</name>
    <dbReference type="NCBI Taxonomy" id="2840706"/>
    <lineage>
        <taxon>Bacteria</taxon>
        <taxon>Bacillati</taxon>
        <taxon>Bacillota</taxon>
        <taxon>Clostridia</taxon>
        <taxon>Eubacteriales</taxon>
        <taxon>Oscillospiraceae</taxon>
        <taxon>Oscillospiraceae incertae sedis</taxon>
        <taxon>Candidatus Avoscillospira</taxon>
    </lineage>
</organism>
<evidence type="ECO:0000256" key="3">
    <source>
        <dbReference type="ARBA" id="ARBA00022691"/>
    </source>
</evidence>
<dbReference type="EMBL" id="DVHE01000022">
    <property type="protein sequence ID" value="HIR50274.1"/>
    <property type="molecule type" value="Genomic_DNA"/>
</dbReference>
<dbReference type="PANTHER" id="PTHR30481">
    <property type="entry name" value="DNA ADENINE METHYLASE"/>
    <property type="match status" value="1"/>
</dbReference>
<dbReference type="GO" id="GO:1904047">
    <property type="term" value="F:S-adenosyl-L-methionine binding"/>
    <property type="evidence" value="ECO:0007669"/>
    <property type="project" value="TreeGrafter"/>
</dbReference>
<evidence type="ECO:0000256" key="1">
    <source>
        <dbReference type="ARBA" id="ARBA00022603"/>
    </source>
</evidence>
<dbReference type="Pfam" id="PF02086">
    <property type="entry name" value="MethyltransfD12"/>
    <property type="match status" value="1"/>
</dbReference>
<gene>
    <name evidence="4" type="ORF">IAA53_03160</name>
</gene>
<dbReference type="AlphaFoldDB" id="A0A9D1IWL9"/>
<keyword evidence="2" id="KW-0808">Transferase</keyword>
<dbReference type="Proteomes" id="UP000824239">
    <property type="component" value="Unassembled WGS sequence"/>
</dbReference>
<dbReference type="InterPro" id="IPR029063">
    <property type="entry name" value="SAM-dependent_MTases_sf"/>
</dbReference>
<dbReference type="InterPro" id="IPR012263">
    <property type="entry name" value="M_m6A_EcoRV"/>
</dbReference>
<keyword evidence="3" id="KW-0949">S-adenosyl-L-methionine</keyword>
<dbReference type="PANTHER" id="PTHR30481:SF4">
    <property type="entry name" value="SITE-SPECIFIC DNA-METHYLTRANSFERASE (ADENINE-SPECIFIC)"/>
    <property type="match status" value="1"/>
</dbReference>
<name>A0A9D1IWL9_9FIRM</name>
<dbReference type="SUPFAM" id="SSF53335">
    <property type="entry name" value="S-adenosyl-L-methionine-dependent methyltransferases"/>
    <property type="match status" value="1"/>
</dbReference>
<proteinExistence type="predicted"/>
<evidence type="ECO:0000256" key="2">
    <source>
        <dbReference type="ARBA" id="ARBA00022679"/>
    </source>
</evidence>
<dbReference type="GO" id="GO:0032259">
    <property type="term" value="P:methylation"/>
    <property type="evidence" value="ECO:0007669"/>
    <property type="project" value="UniProtKB-KW"/>
</dbReference>
<dbReference type="InterPro" id="IPR012327">
    <property type="entry name" value="MeTrfase_D12"/>
</dbReference>
<dbReference type="GO" id="GO:0043565">
    <property type="term" value="F:sequence-specific DNA binding"/>
    <property type="evidence" value="ECO:0007669"/>
    <property type="project" value="TreeGrafter"/>
</dbReference>
<dbReference type="GO" id="GO:0006298">
    <property type="term" value="P:mismatch repair"/>
    <property type="evidence" value="ECO:0007669"/>
    <property type="project" value="TreeGrafter"/>
</dbReference>
<sequence length="273" mass="31583">MKAVFRYPGSKWSIAEWIISHFPEGYEKMVYLEPFLGSGAVFFNKQPGAVETINDLDGDVVNLFRVLRERPEELKRELELTPYSREEYDSAFEPCDDELERARRFMVRTTQAIGAKMNGKCGWRNHKQMKIGGTACKWAGITDVIDEAAKRLRGNTSNLVQIERMDALRLIERYNNRDVLMYVDPPYVRSTRKSGRLYRNEMDDAQQEELLRILSETKAKVVLSGYDNALYNDALSGWRKDQTMSQTTSTVMAVETIWMNYEPPAEQMEVDFG</sequence>
<evidence type="ECO:0000313" key="5">
    <source>
        <dbReference type="Proteomes" id="UP000824239"/>
    </source>
</evidence>
<comment type="caution">
    <text evidence="4">The sequence shown here is derived from an EMBL/GenBank/DDBJ whole genome shotgun (WGS) entry which is preliminary data.</text>
</comment>
<dbReference type="Gene3D" id="3.40.50.150">
    <property type="entry name" value="Vaccinia Virus protein VP39"/>
    <property type="match status" value="2"/>
</dbReference>
<accession>A0A9D1IWL9</accession>
<dbReference type="GO" id="GO:0009007">
    <property type="term" value="F:site-specific DNA-methyltransferase (adenine-specific) activity"/>
    <property type="evidence" value="ECO:0007669"/>
    <property type="project" value="UniProtKB-EC"/>
</dbReference>
<protein>
    <submittedName>
        <fullName evidence="4">DNA adenine methylase</fullName>
    </submittedName>
</protein>
<reference evidence="4" key="2">
    <citation type="journal article" date="2021" name="PeerJ">
        <title>Extensive microbial diversity within the chicken gut microbiome revealed by metagenomics and culture.</title>
        <authorList>
            <person name="Gilroy R."/>
            <person name="Ravi A."/>
            <person name="Getino M."/>
            <person name="Pursley I."/>
            <person name="Horton D.L."/>
            <person name="Alikhan N.F."/>
            <person name="Baker D."/>
            <person name="Gharbi K."/>
            <person name="Hall N."/>
            <person name="Watson M."/>
            <person name="Adriaenssens E.M."/>
            <person name="Foster-Nyarko E."/>
            <person name="Jarju S."/>
            <person name="Secka A."/>
            <person name="Antonio M."/>
            <person name="Oren A."/>
            <person name="Chaudhuri R.R."/>
            <person name="La Ragione R."/>
            <person name="Hildebrand F."/>
            <person name="Pallen M.J."/>
        </authorList>
    </citation>
    <scope>NUCLEOTIDE SEQUENCE</scope>
    <source>
        <strain evidence="4">ChiBcec15-4380</strain>
    </source>
</reference>
<evidence type="ECO:0000313" key="4">
    <source>
        <dbReference type="EMBL" id="HIR50274.1"/>
    </source>
</evidence>
<reference evidence="4" key="1">
    <citation type="submission" date="2020-10" db="EMBL/GenBank/DDBJ databases">
        <authorList>
            <person name="Gilroy R."/>
        </authorList>
    </citation>
    <scope>NUCLEOTIDE SEQUENCE</scope>
    <source>
        <strain evidence="4">ChiBcec15-4380</strain>
    </source>
</reference>